<organism evidence="1 2">
    <name type="scientific">Streblomastix strix</name>
    <dbReference type="NCBI Taxonomy" id="222440"/>
    <lineage>
        <taxon>Eukaryota</taxon>
        <taxon>Metamonada</taxon>
        <taxon>Preaxostyla</taxon>
        <taxon>Oxymonadida</taxon>
        <taxon>Streblomastigidae</taxon>
        <taxon>Streblomastix</taxon>
    </lineage>
</organism>
<comment type="caution">
    <text evidence="1">The sequence shown here is derived from an EMBL/GenBank/DDBJ whole genome shotgun (WGS) entry which is preliminary data.</text>
</comment>
<feature type="non-terminal residue" evidence="1">
    <location>
        <position position="1"/>
    </location>
</feature>
<dbReference type="EMBL" id="SNRW01037855">
    <property type="protein sequence ID" value="KAA6353573.1"/>
    <property type="molecule type" value="Genomic_DNA"/>
</dbReference>
<protein>
    <submittedName>
        <fullName evidence="1">Uncharacterized protein</fullName>
    </submittedName>
</protein>
<accession>A0A5J4T715</accession>
<gene>
    <name evidence="1" type="ORF">EZS28_050900</name>
</gene>
<name>A0A5J4T715_9EUKA</name>
<sequence>VRVLECTGDRGCCYPSQILCFLVCKVWDVDDCYLSGESVELLSELSWNCLYVTFGDKGER</sequence>
<dbReference type="AlphaFoldDB" id="A0A5J4T715"/>
<evidence type="ECO:0000313" key="1">
    <source>
        <dbReference type="EMBL" id="KAA6353573.1"/>
    </source>
</evidence>
<reference evidence="1 2" key="1">
    <citation type="submission" date="2019-03" db="EMBL/GenBank/DDBJ databases">
        <title>Single cell metagenomics reveals metabolic interactions within the superorganism composed of flagellate Streblomastix strix and complex community of Bacteroidetes bacteria on its surface.</title>
        <authorList>
            <person name="Treitli S.C."/>
            <person name="Kolisko M."/>
            <person name="Husnik F."/>
            <person name="Keeling P."/>
            <person name="Hampl V."/>
        </authorList>
    </citation>
    <scope>NUCLEOTIDE SEQUENCE [LARGE SCALE GENOMIC DNA]</scope>
    <source>
        <strain evidence="1">ST1C</strain>
    </source>
</reference>
<dbReference type="Proteomes" id="UP000324800">
    <property type="component" value="Unassembled WGS sequence"/>
</dbReference>
<proteinExistence type="predicted"/>
<evidence type="ECO:0000313" key="2">
    <source>
        <dbReference type="Proteomes" id="UP000324800"/>
    </source>
</evidence>